<dbReference type="InterPro" id="IPR040704">
    <property type="entry name" value="HEPN_AbiU2"/>
</dbReference>
<reference evidence="3" key="1">
    <citation type="submission" date="2017-07" db="EMBL/GenBank/DDBJ databases">
        <authorList>
            <person name="Boucher Y."/>
            <person name="Orata F.D."/>
        </authorList>
    </citation>
    <scope>NUCLEOTIDE SEQUENCE [LARGE SCALE GENOMIC DNA]</scope>
    <source>
        <strain evidence="3">OYP9E10</strain>
    </source>
</reference>
<evidence type="ECO:0000259" key="1">
    <source>
        <dbReference type="Pfam" id="PF18734"/>
    </source>
</evidence>
<organism evidence="2 3">
    <name type="scientific">Vibrio metoecus</name>
    <dbReference type="NCBI Taxonomy" id="1481663"/>
    <lineage>
        <taxon>Bacteria</taxon>
        <taxon>Pseudomonadati</taxon>
        <taxon>Pseudomonadota</taxon>
        <taxon>Gammaproteobacteria</taxon>
        <taxon>Vibrionales</taxon>
        <taxon>Vibrionaceae</taxon>
        <taxon>Vibrio</taxon>
    </lineage>
</organism>
<evidence type="ECO:0000313" key="3">
    <source>
        <dbReference type="Proteomes" id="UP000216173"/>
    </source>
</evidence>
<dbReference type="RefSeq" id="WP_055045093.1">
    <property type="nucleotide sequence ID" value="NZ_LBGR01000054.1"/>
</dbReference>
<comment type="caution">
    <text evidence="2">The sequence shown here is derived from an EMBL/GenBank/DDBJ whole genome shotgun (WGS) entry which is preliminary data.</text>
</comment>
<protein>
    <recommendedName>
        <fullName evidence="1">HEPN AbiU2-like domain-containing protein</fullName>
    </recommendedName>
</protein>
<dbReference type="EMBL" id="NMSH01000064">
    <property type="protein sequence ID" value="PAR19003.1"/>
    <property type="molecule type" value="Genomic_DNA"/>
</dbReference>
<proteinExistence type="predicted"/>
<feature type="domain" description="HEPN AbiU2-like" evidence="1">
    <location>
        <begin position="48"/>
        <end position="175"/>
    </location>
</feature>
<evidence type="ECO:0000313" key="2">
    <source>
        <dbReference type="EMBL" id="PAR19003.1"/>
    </source>
</evidence>
<dbReference type="AlphaFoldDB" id="A0A271VLG5"/>
<accession>A0A271VLG5</accession>
<dbReference type="Proteomes" id="UP000216173">
    <property type="component" value="Unassembled WGS sequence"/>
</dbReference>
<gene>
    <name evidence="2" type="ORF">CGU03_17640</name>
</gene>
<sequence length="212" mass="24553">MNPVEQYESYVSTYCELIYLKVALKLGVYQAHVDAIERDSYDMIRANPLMLLMVESIQIDCVMTVSKLIERGRGDRTFQKFLAFVETNIKAISKVYPAINTALVNEQRALLQSVENQVSSILTQRDKYFAHADKQYFFEQNKIIEDFPDTYNELVQIIRVLQSIAGKHQQLMGDGHPICIAEFAYAFSDKTLNHIKAAEKEWHATYRQGEKW</sequence>
<dbReference type="Pfam" id="PF18734">
    <property type="entry name" value="HEPN_AbiU2"/>
    <property type="match status" value="1"/>
</dbReference>
<name>A0A271VLG5_VIBMT</name>